<dbReference type="OrthoDB" id="5368577at2"/>
<evidence type="ECO:0008006" key="3">
    <source>
        <dbReference type="Google" id="ProtNLM"/>
    </source>
</evidence>
<dbReference type="SUPFAM" id="SSF158682">
    <property type="entry name" value="TerB-like"/>
    <property type="match status" value="1"/>
</dbReference>
<sequence length="133" mass="15752">MYLNLLNKDEQQNFLELARYSMGVNGEHKKEEEEILLGYKFECQLIEYKANRQDEIEKIIKILGASSKKVKKIILIEILGIFQADGEICNKETEFLNKLSQEFNIEEYEVKRIKRWVEAMKDIVQEGYELISK</sequence>
<proteinExistence type="predicted"/>
<evidence type="ECO:0000313" key="2">
    <source>
        <dbReference type="Proteomes" id="UP000238649"/>
    </source>
</evidence>
<comment type="caution">
    <text evidence="1">The sequence shown here is derived from an EMBL/GenBank/DDBJ whole genome shotgun (WGS) entry which is preliminary data.</text>
</comment>
<dbReference type="AlphaFoldDB" id="A0A2S9SNX6"/>
<dbReference type="Proteomes" id="UP000238649">
    <property type="component" value="Unassembled WGS sequence"/>
</dbReference>
<accession>A0A2S9SNX6</accession>
<name>A0A2S9SNX6_9BACT</name>
<reference evidence="1 2" key="1">
    <citation type="submission" date="2017-09" db="EMBL/GenBank/DDBJ databases">
        <title>Reassesment of A. cryaerophilus.</title>
        <authorList>
            <person name="Perez-Cataluna A."/>
            <person name="Collado L."/>
            <person name="Salgado O."/>
            <person name="Lefinanco V."/>
            <person name="Figueras M.J."/>
        </authorList>
    </citation>
    <scope>NUCLEOTIDE SEQUENCE [LARGE SCALE GENOMIC DNA]</scope>
    <source>
        <strain evidence="1 2">LMG 9871</strain>
    </source>
</reference>
<organism evidence="1 2">
    <name type="scientific">Aliarcobacter cryaerophilus</name>
    <dbReference type="NCBI Taxonomy" id="28198"/>
    <lineage>
        <taxon>Bacteria</taxon>
        <taxon>Pseudomonadati</taxon>
        <taxon>Campylobacterota</taxon>
        <taxon>Epsilonproteobacteria</taxon>
        <taxon>Campylobacterales</taxon>
        <taxon>Arcobacteraceae</taxon>
        <taxon>Aliarcobacter</taxon>
    </lineage>
</organism>
<dbReference type="EMBL" id="NXGH01000030">
    <property type="protein sequence ID" value="PRM88280.1"/>
    <property type="molecule type" value="Genomic_DNA"/>
</dbReference>
<protein>
    <recommendedName>
        <fullName evidence="3">Co-chaperone DjlA N-terminal domain-containing protein</fullName>
    </recommendedName>
</protein>
<gene>
    <name evidence="1" type="ORF">CJ671_09075</name>
</gene>
<evidence type="ECO:0000313" key="1">
    <source>
        <dbReference type="EMBL" id="PRM88280.1"/>
    </source>
</evidence>
<dbReference type="Gene3D" id="1.10.3680.10">
    <property type="entry name" value="TerB-like"/>
    <property type="match status" value="1"/>
</dbReference>
<dbReference type="InterPro" id="IPR029024">
    <property type="entry name" value="TerB-like"/>
</dbReference>
<dbReference type="RefSeq" id="WP_105912390.1">
    <property type="nucleotide sequence ID" value="NZ_NXGH01000030.1"/>
</dbReference>